<dbReference type="GO" id="GO:0004826">
    <property type="term" value="F:phenylalanine-tRNA ligase activity"/>
    <property type="evidence" value="ECO:0007669"/>
    <property type="project" value="UniProtKB-EC"/>
</dbReference>
<dbReference type="CDD" id="cd00769">
    <property type="entry name" value="PheRS_beta_core"/>
    <property type="match status" value="1"/>
</dbReference>
<evidence type="ECO:0000256" key="7">
    <source>
        <dbReference type="ARBA" id="ARBA00022842"/>
    </source>
</evidence>
<accession>A0A9N8YPQ2</accession>
<dbReference type="PANTHER" id="PTHR10947:SF0">
    <property type="entry name" value="PHENYLALANINE--TRNA LIGASE BETA SUBUNIT"/>
    <property type="match status" value="1"/>
</dbReference>
<dbReference type="Gene3D" id="3.30.56.10">
    <property type="match status" value="2"/>
</dbReference>
<dbReference type="EMBL" id="CAJVPZ010000003">
    <property type="protein sequence ID" value="CAG8448162.1"/>
    <property type="molecule type" value="Genomic_DNA"/>
</dbReference>
<sequence length="551" mass="63102">MNQKEKLLKQLIVKTNQKSRGFKLLIGGIGLGVLNFILDGLYNALRLLSYRGDLGETGKKIISFFQDTLHRTPEAGVAQLVEAPDLGSVEHLLLPTVNPKEIAEKLTYYGLETKIIQKENDVYFEIDVLPSRSDLLSWQGLIQEIGILLNCQVKPANFPIANEGQKKTYQETKKKSLIIAISQGFITQKKEGDIYQVQIPLSRSDIANSEDLLEELLRIYDYNKLIGSLPFGSPTAASNSKNEQAEKQKRILRAYLTNHGWQEIITYSLVSAAMKNDFLFQSSSEFYQLLKPKNEYHEFYRQTLIASHLKTLKYNLVRGNKDLFFFEISVVAGPFYQEELLVLSGVGKFFNQSLHKSVRTIDFYWLKGVLENIFELWQIGAEFSFNPIISSDHLYSPQSAEIFLGSKRVGFLGHIHPQISQKYQISEDVFVAQISLSQIFDYLSDFPPQIFYQPVANFPASRKDLSFIFPARIDYNEVIKEMKKTVGPNLQEVNVFDVYQNAELRNNKKKSVSFHLVFQSTSQTLQNKEIEKILRDITEKVAKIFNAKIRD</sequence>
<dbReference type="InterPro" id="IPR045864">
    <property type="entry name" value="aa-tRNA-synth_II/BPL/LPL"/>
</dbReference>
<proteinExistence type="predicted"/>
<keyword evidence="13" id="KW-1185">Reference proteome</keyword>
<feature type="domain" description="FDX-ACB" evidence="11">
    <location>
        <begin position="456"/>
        <end position="550"/>
    </location>
</feature>
<keyword evidence="9" id="KW-0030">Aminoacyl-tRNA synthetase</keyword>
<dbReference type="EC" id="6.1.1.20" evidence="2"/>
<evidence type="ECO:0000256" key="1">
    <source>
        <dbReference type="ARBA" id="ARBA00001946"/>
    </source>
</evidence>
<dbReference type="InterPro" id="IPR009061">
    <property type="entry name" value="DNA-bd_dom_put_sf"/>
</dbReference>
<dbReference type="GO" id="GO:0000287">
    <property type="term" value="F:magnesium ion binding"/>
    <property type="evidence" value="ECO:0007669"/>
    <property type="project" value="InterPro"/>
</dbReference>
<evidence type="ECO:0000313" key="12">
    <source>
        <dbReference type="EMBL" id="CAG8448162.1"/>
    </source>
</evidence>
<name>A0A9N8YPQ2_9GLOM</name>
<dbReference type="SUPFAM" id="SSF55681">
    <property type="entry name" value="Class II aaRS and biotin synthetases"/>
    <property type="match status" value="1"/>
</dbReference>
<keyword evidence="3" id="KW-0436">Ligase</keyword>
<keyword evidence="4" id="KW-0479">Metal-binding</keyword>
<keyword evidence="10" id="KW-0812">Transmembrane</keyword>
<keyword evidence="10" id="KW-1133">Transmembrane helix</keyword>
<evidence type="ECO:0000256" key="3">
    <source>
        <dbReference type="ARBA" id="ARBA00022598"/>
    </source>
</evidence>
<keyword evidence="10" id="KW-0472">Membrane</keyword>
<dbReference type="InterPro" id="IPR045060">
    <property type="entry name" value="Phe-tRNA-ligase_IIc_bsu"/>
</dbReference>
<dbReference type="InterPro" id="IPR005121">
    <property type="entry name" value="Fdx_antiC-bd"/>
</dbReference>
<dbReference type="InterPro" id="IPR005147">
    <property type="entry name" value="tRNA_synthase_B5-dom"/>
</dbReference>
<dbReference type="PROSITE" id="PS51447">
    <property type="entry name" value="FDX_ACB"/>
    <property type="match status" value="1"/>
</dbReference>
<evidence type="ECO:0000256" key="6">
    <source>
        <dbReference type="ARBA" id="ARBA00022840"/>
    </source>
</evidence>
<dbReference type="GO" id="GO:0006432">
    <property type="term" value="P:phenylalanyl-tRNA aminoacylation"/>
    <property type="evidence" value="ECO:0007669"/>
    <property type="project" value="InterPro"/>
</dbReference>
<evidence type="ECO:0000256" key="8">
    <source>
        <dbReference type="ARBA" id="ARBA00022917"/>
    </source>
</evidence>
<dbReference type="SMART" id="SM00896">
    <property type="entry name" value="FDX-ACB"/>
    <property type="match status" value="1"/>
</dbReference>
<dbReference type="GO" id="GO:0003723">
    <property type="term" value="F:RNA binding"/>
    <property type="evidence" value="ECO:0007669"/>
    <property type="project" value="InterPro"/>
</dbReference>
<dbReference type="InterPro" id="IPR041616">
    <property type="entry name" value="PheRS_beta_core"/>
</dbReference>
<reference evidence="12" key="1">
    <citation type="submission" date="2021-06" db="EMBL/GenBank/DDBJ databases">
        <authorList>
            <person name="Kallberg Y."/>
            <person name="Tangrot J."/>
            <person name="Rosling A."/>
        </authorList>
    </citation>
    <scope>NUCLEOTIDE SEQUENCE</scope>
    <source>
        <strain evidence="12">IN212</strain>
    </source>
</reference>
<gene>
    <name evidence="12" type="ORF">RFULGI_LOCUS71</name>
</gene>
<dbReference type="OrthoDB" id="2442699at2759"/>
<dbReference type="Gene3D" id="3.30.930.10">
    <property type="entry name" value="Bira Bifunctional Protein, Domain 2"/>
    <property type="match status" value="1"/>
</dbReference>
<dbReference type="SUPFAM" id="SSF54991">
    <property type="entry name" value="Anticodon-binding domain of PheRS"/>
    <property type="match status" value="1"/>
</dbReference>
<evidence type="ECO:0000259" key="11">
    <source>
        <dbReference type="PROSITE" id="PS51447"/>
    </source>
</evidence>
<evidence type="ECO:0000256" key="2">
    <source>
        <dbReference type="ARBA" id="ARBA00012814"/>
    </source>
</evidence>
<evidence type="ECO:0000256" key="9">
    <source>
        <dbReference type="ARBA" id="ARBA00023146"/>
    </source>
</evidence>
<feature type="transmembrane region" description="Helical" evidence="10">
    <location>
        <begin position="21"/>
        <end position="42"/>
    </location>
</feature>
<evidence type="ECO:0000313" key="13">
    <source>
        <dbReference type="Proteomes" id="UP000789396"/>
    </source>
</evidence>
<evidence type="ECO:0000256" key="4">
    <source>
        <dbReference type="ARBA" id="ARBA00022723"/>
    </source>
</evidence>
<protein>
    <recommendedName>
        <fullName evidence="2">phenylalanine--tRNA ligase</fullName>
        <ecNumber evidence="2">6.1.1.20</ecNumber>
    </recommendedName>
</protein>
<dbReference type="PANTHER" id="PTHR10947">
    <property type="entry name" value="PHENYLALANYL-TRNA SYNTHETASE BETA CHAIN AND LEUCINE-RICH REPEAT-CONTAINING PROTEIN 47"/>
    <property type="match status" value="1"/>
</dbReference>
<dbReference type="Pfam" id="PF17759">
    <property type="entry name" value="tRNA_synthFbeta"/>
    <property type="match status" value="1"/>
</dbReference>
<keyword evidence="5" id="KW-0547">Nucleotide-binding</keyword>
<dbReference type="Pfam" id="PF03147">
    <property type="entry name" value="FDX-ACB"/>
    <property type="match status" value="1"/>
</dbReference>
<evidence type="ECO:0000256" key="5">
    <source>
        <dbReference type="ARBA" id="ARBA00022741"/>
    </source>
</evidence>
<keyword evidence="8" id="KW-0648">Protein biosynthesis</keyword>
<dbReference type="GO" id="GO:0009328">
    <property type="term" value="C:phenylalanine-tRNA ligase complex"/>
    <property type="evidence" value="ECO:0007669"/>
    <property type="project" value="TreeGrafter"/>
</dbReference>
<dbReference type="GO" id="GO:0005524">
    <property type="term" value="F:ATP binding"/>
    <property type="evidence" value="ECO:0007669"/>
    <property type="project" value="UniProtKB-KW"/>
</dbReference>
<dbReference type="Pfam" id="PF03484">
    <property type="entry name" value="B5"/>
    <property type="match status" value="1"/>
</dbReference>
<comment type="cofactor">
    <cofactor evidence="1">
        <name>Mg(2+)</name>
        <dbReference type="ChEBI" id="CHEBI:18420"/>
    </cofactor>
</comment>
<dbReference type="SUPFAM" id="SSF46955">
    <property type="entry name" value="Putative DNA-binding domain"/>
    <property type="match status" value="2"/>
</dbReference>
<dbReference type="Gene3D" id="3.30.70.380">
    <property type="entry name" value="Ferrodoxin-fold anticodon-binding domain"/>
    <property type="match status" value="1"/>
</dbReference>
<keyword evidence="7" id="KW-0460">Magnesium</keyword>
<dbReference type="AlphaFoldDB" id="A0A9N8YPQ2"/>
<evidence type="ECO:0000256" key="10">
    <source>
        <dbReference type="SAM" id="Phobius"/>
    </source>
</evidence>
<organism evidence="12 13">
    <name type="scientific">Racocetra fulgida</name>
    <dbReference type="NCBI Taxonomy" id="60492"/>
    <lineage>
        <taxon>Eukaryota</taxon>
        <taxon>Fungi</taxon>
        <taxon>Fungi incertae sedis</taxon>
        <taxon>Mucoromycota</taxon>
        <taxon>Glomeromycotina</taxon>
        <taxon>Glomeromycetes</taxon>
        <taxon>Diversisporales</taxon>
        <taxon>Gigasporaceae</taxon>
        <taxon>Racocetra</taxon>
    </lineage>
</organism>
<dbReference type="Proteomes" id="UP000789396">
    <property type="component" value="Unassembled WGS sequence"/>
</dbReference>
<keyword evidence="6" id="KW-0067">ATP-binding</keyword>
<dbReference type="InterPro" id="IPR036690">
    <property type="entry name" value="Fdx_antiC-bd_sf"/>
</dbReference>
<comment type="caution">
    <text evidence="12">The sequence shown here is derived from an EMBL/GenBank/DDBJ whole genome shotgun (WGS) entry which is preliminary data.</text>
</comment>